<dbReference type="EMBL" id="CP001686">
    <property type="protein sequence ID" value="ACV05158.1"/>
    <property type="molecule type" value="Genomic_DNA"/>
</dbReference>
<dbReference type="PANTHER" id="PTHR43788:SF8">
    <property type="entry name" value="DNA-BINDING PROTEIN SMUBP-2"/>
    <property type="match status" value="1"/>
</dbReference>
<name>C7NII7_KYTSD</name>
<feature type="region of interest" description="Disordered" evidence="5">
    <location>
        <begin position="550"/>
        <end position="602"/>
    </location>
</feature>
<feature type="compositionally biased region" description="Polar residues" evidence="5">
    <location>
        <begin position="554"/>
        <end position="564"/>
    </location>
</feature>
<accession>C7NII7</accession>
<dbReference type="Pfam" id="PF13482">
    <property type="entry name" value="RNase_H_2"/>
    <property type="match status" value="1"/>
</dbReference>
<keyword evidence="4" id="KW-0067">ATP-binding</keyword>
<dbReference type="InterPro" id="IPR047187">
    <property type="entry name" value="SF1_C_Upf1"/>
</dbReference>
<dbReference type="HOGENOM" id="CLU_008884_0_0_11"/>
<dbReference type="GO" id="GO:0005524">
    <property type="term" value="F:ATP binding"/>
    <property type="evidence" value="ECO:0007669"/>
    <property type="project" value="UniProtKB-KW"/>
</dbReference>
<reference evidence="8 9" key="1">
    <citation type="journal article" date="2009" name="Stand. Genomic Sci.">
        <title>Complete genome sequence of Kytococcus sedentarius type strain (541).</title>
        <authorList>
            <person name="Sims D."/>
            <person name="Brettin T."/>
            <person name="Detter J.C."/>
            <person name="Han C."/>
            <person name="Lapidus A."/>
            <person name="Copeland A."/>
            <person name="Glavina Del Rio T."/>
            <person name="Nolan M."/>
            <person name="Chen F."/>
            <person name="Lucas S."/>
            <person name="Tice H."/>
            <person name="Cheng J.F."/>
            <person name="Bruce D."/>
            <person name="Goodwin L."/>
            <person name="Pitluck S."/>
            <person name="Ovchinnikova G."/>
            <person name="Pati A."/>
            <person name="Ivanova N."/>
            <person name="Mavrommatis K."/>
            <person name="Chen A."/>
            <person name="Palaniappan K."/>
            <person name="D'haeseleer P."/>
            <person name="Chain P."/>
            <person name="Bristow J."/>
            <person name="Eisen J.A."/>
            <person name="Markowitz V."/>
            <person name="Hugenholtz P."/>
            <person name="Schneider S."/>
            <person name="Goker M."/>
            <person name="Pukall R."/>
            <person name="Kyrpides N.C."/>
            <person name="Klenk H.P."/>
        </authorList>
    </citation>
    <scope>NUCLEOTIDE SEQUENCE [LARGE SCALE GENOMIC DNA]</scope>
    <source>
        <strain evidence="9">ATCC 14392 / DSM 20547 / JCM 11482 / CCUG 33030 / NBRC 15357 / NCTC 11040 / CCM 314 / 541</strain>
    </source>
</reference>
<evidence type="ECO:0000256" key="4">
    <source>
        <dbReference type="ARBA" id="ARBA00022840"/>
    </source>
</evidence>
<evidence type="ECO:0000256" key="3">
    <source>
        <dbReference type="ARBA" id="ARBA00022806"/>
    </source>
</evidence>
<dbReference type="Pfam" id="PF13604">
    <property type="entry name" value="AAA_30"/>
    <property type="match status" value="1"/>
</dbReference>
<dbReference type="Gene3D" id="3.40.50.300">
    <property type="entry name" value="P-loop containing nucleotide triphosphate hydrolases"/>
    <property type="match status" value="2"/>
</dbReference>
<protein>
    <submittedName>
        <fullName evidence="8">Predicted nuclease (RecB family)</fullName>
    </submittedName>
</protein>
<dbReference type="InterPro" id="IPR019993">
    <property type="entry name" value="RecB_nuclease_TM0106_put"/>
</dbReference>
<evidence type="ECO:0000259" key="7">
    <source>
        <dbReference type="Pfam" id="PF13482"/>
    </source>
</evidence>
<dbReference type="InterPro" id="IPR038720">
    <property type="entry name" value="YprB_RNase_H-like_dom"/>
</dbReference>
<dbReference type="Proteomes" id="UP000006666">
    <property type="component" value="Chromosome"/>
</dbReference>
<keyword evidence="3" id="KW-0347">Helicase</keyword>
<feature type="compositionally biased region" description="Low complexity" evidence="5">
    <location>
        <begin position="573"/>
        <end position="590"/>
    </location>
</feature>
<evidence type="ECO:0000313" key="9">
    <source>
        <dbReference type="Proteomes" id="UP000006666"/>
    </source>
</evidence>
<dbReference type="CDD" id="cd18808">
    <property type="entry name" value="SF1_C_Upf1"/>
    <property type="match status" value="1"/>
</dbReference>
<dbReference type="SUPFAM" id="SSF52540">
    <property type="entry name" value="P-loop containing nucleoside triphosphate hydrolases"/>
    <property type="match status" value="1"/>
</dbReference>
<evidence type="ECO:0000256" key="5">
    <source>
        <dbReference type="SAM" id="MobiDB-lite"/>
    </source>
</evidence>
<dbReference type="AlphaFoldDB" id="C7NII7"/>
<dbReference type="CDD" id="cd17934">
    <property type="entry name" value="DEXXQc_Upf1-like"/>
    <property type="match status" value="1"/>
</dbReference>
<evidence type="ECO:0000259" key="6">
    <source>
        <dbReference type="Pfam" id="PF13087"/>
    </source>
</evidence>
<evidence type="ECO:0000313" key="8">
    <source>
        <dbReference type="EMBL" id="ACV05158.1"/>
    </source>
</evidence>
<evidence type="ECO:0000256" key="1">
    <source>
        <dbReference type="ARBA" id="ARBA00022741"/>
    </source>
</evidence>
<dbReference type="eggNOG" id="COG1112">
    <property type="taxonomic scope" value="Bacteria"/>
</dbReference>
<dbReference type="InterPro" id="IPR041679">
    <property type="entry name" value="DNA2/NAM7-like_C"/>
</dbReference>
<feature type="domain" description="DNA2/NAM7 helicase-like C-terminal" evidence="6">
    <location>
        <begin position="1064"/>
        <end position="1241"/>
    </location>
</feature>
<keyword evidence="1" id="KW-0547">Nucleotide-binding</keyword>
<dbReference type="eggNOG" id="COG1763">
    <property type="taxonomic scope" value="Bacteria"/>
</dbReference>
<dbReference type="GO" id="GO:0043139">
    <property type="term" value="F:5'-3' DNA helicase activity"/>
    <property type="evidence" value="ECO:0007669"/>
    <property type="project" value="TreeGrafter"/>
</dbReference>
<organism evidence="8 9">
    <name type="scientific">Kytococcus sedentarius (strain ATCC 14392 / DSM 20547 / JCM 11482 / CCUG 33030 / NBRC 15357 / NCTC 11040 / CCM 314 / 541)</name>
    <name type="common">Micrococcus sedentarius</name>
    <dbReference type="NCBI Taxonomy" id="478801"/>
    <lineage>
        <taxon>Bacteria</taxon>
        <taxon>Bacillati</taxon>
        <taxon>Actinomycetota</taxon>
        <taxon>Actinomycetes</taxon>
        <taxon>Micrococcales</taxon>
        <taxon>Kytococcaceae</taxon>
        <taxon>Kytococcus</taxon>
    </lineage>
</organism>
<sequence length="1270" mass="135223">MFLLDDGSLATSAQDLRVASECEFALLHRLDVTLGRSPREVLEDPMAERLAELGNVHEERELARLQQLHPGGVVVGERPRGFSRQALEEGMAWTVQRCAEPAVQVVHQAPVLLTGAGADGQPLAPLSGLADFVVRTPQGWRVGDTKLAAHSTVASMLQVAAYAHALAEQGVAVAPEVDLVLGTGAVESHPLGPTVAVMRDRWARLSRLLREHGVGGRDGEAVEWGAPGIGACGRCEVCTPRAAAADDLLGVARMSLARRKLLHGRGITTMAELAAATTGPRGMRESDFATLRDQAALQVRARELTAEARTQDPHAPEVVLSEVVSAEALDALPEPSPGDVFFDFEGDPLWRPHAGAPAGLEYLFGVEVLDTAGDDPGAYGPPDAAGARYRAWWAHDRAGEKQALADFLGWLAARRRAYPGLHVYHYAAYEVTALKRLTAAHGTGTEELDDLLRQHVFVDLYATVRAGIRVSQPTYSIKKLEPLYMPARGADGVTGGADSIVEYQRYCSARDAGDTARASELLERIRAYNELDCESTWRLRDWLLERYRQHRQEQGQPDTPQPDTGTDAPSGVDGTAAPTGTDDTAARGDGTLPGTDAPALTPDRWVAAQRVEDAFGALDLPPRGERTAAEQALTMLGSAPQYYRREHKPHWWAHFERLALPVAEWPLTGDVLAVDRAEWTSDWYQPTPRSNPRRTLTARVDTGGRPLAAGTSLVPVFGSPLPDGLECEPGYPHAQWPSAAEVLDSHSDTATGLEVCTLELARPKGSANRPGIPETDCLPVGFGPTAPPGTKNLDAALLDLAAAALSASATSAATPGEPAAQPVLPASAGLDLLARRPPRLDGEAPASIDDAPPAPTLLPQVGEPGIDTPLDAVTAAVGLLQNSYLAVQGPPGTGKTYLGSRVVRSLVQAGWRIGVVAQSHAAVENFLAGCVRAGVPDVRVGKAPAAGRPADGATCWTSLRSGSTPAWITEQLDAGHGFVVGGTAWTFSHPDLLPECLDLLVVDEAGQFSLAPLLACSRVARNLLLLGDPQQLPQVSQGIHPEPLDASALGWLIGSERVLPQRYGYFLDTTWRMHPALTERVSTLAYDGRLGSHDEVTTGRSVEGVEPGLHVRVVEHEDNSVASPEEADAVVALVADLVGRRFTDTGAEPGRRERPLSAADVLVVAPYNAQVNLLRNRLSQAGFPDTPVGTVDAFQGQEAPVVVLSMTASARDRVSRGMAFLFDVHRLNVAISRGQVAAYVVRSRALTDIAPASPRDLLALGAFLELTANP</sequence>
<gene>
    <name evidence="8" type="ordered locus">Ksed_00610</name>
</gene>
<dbReference type="eggNOG" id="COG2251">
    <property type="taxonomic scope" value="Bacteria"/>
</dbReference>
<dbReference type="InterPro" id="IPR050534">
    <property type="entry name" value="Coronavir_polyprotein_1ab"/>
</dbReference>
<dbReference type="KEGG" id="kse:Ksed_00610"/>
<dbReference type="NCBIfam" id="TIGR03491">
    <property type="entry name" value="TM0106 family RecB-like putative nuclease"/>
    <property type="match status" value="1"/>
</dbReference>
<dbReference type="InterPro" id="IPR027417">
    <property type="entry name" value="P-loop_NTPase"/>
</dbReference>
<evidence type="ECO:0000256" key="2">
    <source>
        <dbReference type="ARBA" id="ARBA00022801"/>
    </source>
</evidence>
<feature type="domain" description="YprB ribonuclease H-like" evidence="7">
    <location>
        <begin position="340"/>
        <end position="543"/>
    </location>
</feature>
<keyword evidence="9" id="KW-1185">Reference proteome</keyword>
<dbReference type="Pfam" id="PF13087">
    <property type="entry name" value="AAA_12"/>
    <property type="match status" value="1"/>
</dbReference>
<dbReference type="PANTHER" id="PTHR43788">
    <property type="entry name" value="DNA2/NAM7 HELICASE FAMILY MEMBER"/>
    <property type="match status" value="1"/>
</dbReference>
<proteinExistence type="predicted"/>
<dbReference type="STRING" id="478801.Ksed_00610"/>
<dbReference type="GO" id="GO:0016787">
    <property type="term" value="F:hydrolase activity"/>
    <property type="evidence" value="ECO:0007669"/>
    <property type="project" value="UniProtKB-KW"/>
</dbReference>
<dbReference type="RefSeq" id="WP_012801577.1">
    <property type="nucleotide sequence ID" value="NC_013169.1"/>
</dbReference>
<keyword evidence="2" id="KW-0378">Hydrolase</keyword>